<evidence type="ECO:0000313" key="1">
    <source>
        <dbReference type="EMBL" id="NPT61353.1"/>
    </source>
</evidence>
<evidence type="ECO:0000313" key="3">
    <source>
        <dbReference type="Proteomes" id="UP000655523"/>
    </source>
</evidence>
<gene>
    <name evidence="1" type="ORF">GNZ13_44175</name>
    <name evidence="2" type="ORF">GNZ13_44260</name>
</gene>
<comment type="caution">
    <text evidence="1">The sequence shown here is derived from an EMBL/GenBank/DDBJ whole genome shotgun (WGS) entry which is preliminary data.</text>
</comment>
<organism evidence="1 3">
    <name type="scientific">Paraburkholderia elongata</name>
    <dbReference type="NCBI Taxonomy" id="2675747"/>
    <lineage>
        <taxon>Bacteria</taxon>
        <taxon>Pseudomonadati</taxon>
        <taxon>Pseudomonadota</taxon>
        <taxon>Betaproteobacteria</taxon>
        <taxon>Burkholderiales</taxon>
        <taxon>Burkholderiaceae</taxon>
        <taxon>Paraburkholderia</taxon>
    </lineage>
</organism>
<sequence length="82" mass="9433">MLNFPQRADKDVSPKHLEVCVMAALKRAIAPGYRRSVRSMRLVQQPYVESLDGGQTDEVWEQWQPQFLGKRLPFHVRPAVTA</sequence>
<dbReference type="EMBL" id="WOEZ01000265">
    <property type="protein sequence ID" value="NPT61369.1"/>
    <property type="molecule type" value="Genomic_DNA"/>
</dbReference>
<name>A0A972NWY6_9BURK</name>
<dbReference type="EMBL" id="WOEZ01000264">
    <property type="protein sequence ID" value="NPT61353.1"/>
    <property type="molecule type" value="Genomic_DNA"/>
</dbReference>
<accession>A0A972NWY6</accession>
<reference evidence="1 3" key="1">
    <citation type="submission" date="2019-11" db="EMBL/GenBank/DDBJ databases">
        <title>Metabolism of dissolved organic matter in forest soils.</title>
        <authorList>
            <person name="Cyle K.T."/>
            <person name="Wilhelm R.C."/>
            <person name="Martinez C.E."/>
        </authorList>
    </citation>
    <scope>NUCLEOTIDE SEQUENCE [LARGE SCALE GENOMIC DNA]</scope>
    <source>
        <strain evidence="1 3">5N</strain>
    </source>
</reference>
<evidence type="ECO:0000313" key="2">
    <source>
        <dbReference type="EMBL" id="NPT61369.1"/>
    </source>
</evidence>
<keyword evidence="3" id="KW-1185">Reference proteome</keyword>
<dbReference type="Proteomes" id="UP000655523">
    <property type="component" value="Unassembled WGS sequence"/>
</dbReference>
<dbReference type="RefSeq" id="WP_172176954.1">
    <property type="nucleotide sequence ID" value="NZ_WOEZ01000264.1"/>
</dbReference>
<proteinExistence type="predicted"/>
<protein>
    <submittedName>
        <fullName evidence="1">Uncharacterized protein</fullName>
    </submittedName>
</protein>
<dbReference type="AlphaFoldDB" id="A0A972NWY6"/>